<name>A0AAW9HPB4_9ACTO</name>
<comment type="similarity">
    <text evidence="2 11">Belongs to the WhiB family.</text>
</comment>
<dbReference type="GO" id="GO:0051539">
    <property type="term" value="F:4 iron, 4 sulfur cluster binding"/>
    <property type="evidence" value="ECO:0007669"/>
    <property type="project" value="UniProtKB-UniRule"/>
</dbReference>
<dbReference type="Proteomes" id="UP001281731">
    <property type="component" value="Unassembled WGS sequence"/>
</dbReference>
<protein>
    <recommendedName>
        <fullName evidence="11">Transcriptional regulator WhiB</fullName>
    </recommendedName>
</protein>
<dbReference type="AlphaFoldDB" id="A0AAW9HPB4"/>
<comment type="PTM">
    <text evidence="11">The Fe-S cluster can be nitrosylated by nitric oxide (NO).</text>
</comment>
<dbReference type="InterPro" id="IPR034768">
    <property type="entry name" value="4FE4S_WBL"/>
</dbReference>
<keyword evidence="10 11" id="KW-0804">Transcription</keyword>
<dbReference type="InterPro" id="IPR003482">
    <property type="entry name" value="Whib"/>
</dbReference>
<gene>
    <name evidence="11" type="primary">whiB</name>
    <name evidence="13" type="ORF">R6G80_07285</name>
</gene>
<feature type="domain" description="4Fe-4S Wbl-type" evidence="12">
    <location>
        <begin position="8"/>
        <end position="70"/>
    </location>
</feature>
<comment type="subcellular location">
    <subcellularLocation>
        <location evidence="1 11">Cytoplasm</location>
    </subcellularLocation>
</comment>
<keyword evidence="8 11" id="KW-0238">DNA-binding</keyword>
<keyword evidence="11" id="KW-0963">Cytoplasm</keyword>
<feature type="binding site" evidence="11">
    <location>
        <position position="40"/>
    </location>
    <ligand>
        <name>[4Fe-4S] cluster</name>
        <dbReference type="ChEBI" id="CHEBI:49883"/>
    </ligand>
</feature>
<keyword evidence="7 11" id="KW-0805">Transcription regulation</keyword>
<evidence type="ECO:0000256" key="6">
    <source>
        <dbReference type="ARBA" id="ARBA00023014"/>
    </source>
</evidence>
<evidence type="ECO:0000256" key="1">
    <source>
        <dbReference type="ARBA" id="ARBA00004496"/>
    </source>
</evidence>
<sequence length="87" mass="9760">MDWRTRAECLSEDPELFFPVGSSAAAIKQTERAKSICRSCTVVHQCLSYALENGQDSGVWGGRSEDERKKMRRKKTIIQPITNSAVV</sequence>
<comment type="caution">
    <text evidence="13">The sequence shown here is derived from an EMBL/GenBank/DDBJ whole genome shotgun (WGS) entry which is preliminary data.</text>
</comment>
<comment type="cofactor">
    <cofactor evidence="11">
        <name>[4Fe-4S] cluster</name>
        <dbReference type="ChEBI" id="CHEBI:49883"/>
    </cofactor>
    <text evidence="11">Binds 1 [4Fe-4S] cluster per subunit. Following nitrosylation of the [4Fe-4S] cluster binds 1 [4Fe-8(NO)] cluster per subunit.</text>
</comment>
<keyword evidence="6 11" id="KW-0411">Iron-sulfur</keyword>
<accession>A0AAW9HPB4</accession>
<evidence type="ECO:0000256" key="4">
    <source>
        <dbReference type="ARBA" id="ARBA00022723"/>
    </source>
</evidence>
<comment type="PTM">
    <text evidence="11">Upon Fe-S cluster removal intramolecular disulfide bonds are formed.</text>
</comment>
<keyword evidence="5 11" id="KW-0408">Iron</keyword>
<evidence type="ECO:0000256" key="3">
    <source>
        <dbReference type="ARBA" id="ARBA00022485"/>
    </source>
</evidence>
<keyword evidence="4 11" id="KW-0479">Metal-binding</keyword>
<evidence type="ECO:0000313" key="13">
    <source>
        <dbReference type="EMBL" id="MDY5155521.1"/>
    </source>
</evidence>
<reference evidence="13" key="1">
    <citation type="submission" date="2023-10" db="EMBL/GenBank/DDBJ databases">
        <title>Whole Genome based description of the genera Actinobaculum and Actinotignum reveals a complex phylogenetic relationship within the species included in the genus Actinotignum.</title>
        <authorList>
            <person name="Jensen C.S."/>
            <person name="Dargis R."/>
            <person name="Kemp M."/>
            <person name="Christensen J.J."/>
        </authorList>
    </citation>
    <scope>NUCLEOTIDE SEQUENCE</scope>
    <source>
        <strain evidence="13">SLA_B511</strain>
    </source>
</reference>
<dbReference type="HAMAP" id="MF_01479">
    <property type="entry name" value="WhiB"/>
    <property type="match status" value="1"/>
</dbReference>
<dbReference type="EMBL" id="JAWNGC010000010">
    <property type="protein sequence ID" value="MDY5155521.1"/>
    <property type="molecule type" value="Genomic_DNA"/>
</dbReference>
<evidence type="ECO:0000256" key="5">
    <source>
        <dbReference type="ARBA" id="ARBA00023004"/>
    </source>
</evidence>
<dbReference type="GO" id="GO:0005737">
    <property type="term" value="C:cytoplasm"/>
    <property type="evidence" value="ECO:0007669"/>
    <property type="project" value="UniProtKB-SubCell"/>
</dbReference>
<dbReference type="PROSITE" id="PS51674">
    <property type="entry name" value="4FE4S_WBL"/>
    <property type="match status" value="1"/>
</dbReference>
<dbReference type="Pfam" id="PF02467">
    <property type="entry name" value="Whib"/>
    <property type="match status" value="1"/>
</dbReference>
<proteinExistence type="inferred from homology"/>
<keyword evidence="9 11" id="KW-1015">Disulfide bond</keyword>
<keyword evidence="3 11" id="KW-0004">4Fe-4S</keyword>
<feature type="binding site" evidence="11">
    <location>
        <position position="46"/>
    </location>
    <ligand>
        <name>[4Fe-4S] cluster</name>
        <dbReference type="ChEBI" id="CHEBI:49883"/>
    </ligand>
</feature>
<dbReference type="PANTHER" id="PTHR38839:SF6">
    <property type="entry name" value="TRANSCRIPTIONAL REGULATOR WHIB1"/>
    <property type="match status" value="1"/>
</dbReference>
<evidence type="ECO:0000256" key="2">
    <source>
        <dbReference type="ARBA" id="ARBA00006597"/>
    </source>
</evidence>
<dbReference type="GO" id="GO:0035731">
    <property type="term" value="F:dinitrosyl-iron complex binding"/>
    <property type="evidence" value="ECO:0007669"/>
    <property type="project" value="UniProtKB-UniRule"/>
</dbReference>
<evidence type="ECO:0000256" key="9">
    <source>
        <dbReference type="ARBA" id="ARBA00023157"/>
    </source>
</evidence>
<comment type="function">
    <text evidence="11">Acts as a transcriptional regulator. Probably redox-responsive. The apo- but not holo-form probably binds DNA.</text>
</comment>
<dbReference type="GO" id="GO:0045454">
    <property type="term" value="P:cell redox homeostasis"/>
    <property type="evidence" value="ECO:0007669"/>
    <property type="project" value="TreeGrafter"/>
</dbReference>
<evidence type="ECO:0000256" key="8">
    <source>
        <dbReference type="ARBA" id="ARBA00023125"/>
    </source>
</evidence>
<evidence type="ECO:0000313" key="14">
    <source>
        <dbReference type="Proteomes" id="UP001281731"/>
    </source>
</evidence>
<organism evidence="13 14">
    <name type="scientific">Actinotignum urinale</name>
    <dbReference type="NCBI Taxonomy" id="190146"/>
    <lineage>
        <taxon>Bacteria</taxon>
        <taxon>Bacillati</taxon>
        <taxon>Actinomycetota</taxon>
        <taxon>Actinomycetes</taxon>
        <taxon>Actinomycetales</taxon>
        <taxon>Actinomycetaceae</taxon>
        <taxon>Actinotignum</taxon>
    </lineage>
</organism>
<dbReference type="GO" id="GO:0046872">
    <property type="term" value="F:metal ion binding"/>
    <property type="evidence" value="ECO:0007669"/>
    <property type="project" value="UniProtKB-KW"/>
</dbReference>
<evidence type="ECO:0000256" key="7">
    <source>
        <dbReference type="ARBA" id="ARBA00023015"/>
    </source>
</evidence>
<feature type="binding site" evidence="11">
    <location>
        <position position="37"/>
    </location>
    <ligand>
        <name>[4Fe-4S] cluster</name>
        <dbReference type="ChEBI" id="CHEBI:49883"/>
    </ligand>
</feature>
<evidence type="ECO:0000259" key="12">
    <source>
        <dbReference type="PROSITE" id="PS51674"/>
    </source>
</evidence>
<dbReference type="GO" id="GO:0047134">
    <property type="term" value="F:protein-disulfide reductase [NAD(P)H] activity"/>
    <property type="evidence" value="ECO:0007669"/>
    <property type="project" value="TreeGrafter"/>
</dbReference>
<dbReference type="RefSeq" id="WP_320756698.1">
    <property type="nucleotide sequence ID" value="NZ_JAWNFQ010000010.1"/>
</dbReference>
<dbReference type="GO" id="GO:0003677">
    <property type="term" value="F:DNA binding"/>
    <property type="evidence" value="ECO:0007669"/>
    <property type="project" value="UniProtKB-UniRule"/>
</dbReference>
<dbReference type="GO" id="GO:0045892">
    <property type="term" value="P:negative regulation of DNA-templated transcription"/>
    <property type="evidence" value="ECO:0007669"/>
    <property type="project" value="TreeGrafter"/>
</dbReference>
<evidence type="ECO:0000256" key="11">
    <source>
        <dbReference type="HAMAP-Rule" id="MF_01479"/>
    </source>
</evidence>
<dbReference type="PANTHER" id="PTHR38839">
    <property type="entry name" value="TRANSCRIPTIONAL REGULATOR WHID-RELATED"/>
    <property type="match status" value="1"/>
</dbReference>
<evidence type="ECO:0000256" key="10">
    <source>
        <dbReference type="ARBA" id="ARBA00023163"/>
    </source>
</evidence>
<feature type="binding site" evidence="11">
    <location>
        <position position="9"/>
    </location>
    <ligand>
        <name>[4Fe-4S] cluster</name>
        <dbReference type="ChEBI" id="CHEBI:49883"/>
    </ligand>
</feature>